<evidence type="ECO:0000256" key="2">
    <source>
        <dbReference type="ARBA" id="ARBA00022448"/>
    </source>
</evidence>
<evidence type="ECO:0000313" key="9">
    <source>
        <dbReference type="EMBL" id="TCS36644.1"/>
    </source>
</evidence>
<feature type="transmembrane region" description="Helical" evidence="7">
    <location>
        <begin position="133"/>
        <end position="156"/>
    </location>
</feature>
<dbReference type="AlphaFoldDB" id="A0A4R3HV64"/>
<dbReference type="InterPro" id="IPR000515">
    <property type="entry name" value="MetI-like"/>
</dbReference>
<dbReference type="Pfam" id="PF19300">
    <property type="entry name" value="BPD_transp_1_N"/>
    <property type="match status" value="1"/>
</dbReference>
<feature type="domain" description="ABC transmembrane type-1" evidence="8">
    <location>
        <begin position="94"/>
        <end position="311"/>
    </location>
</feature>
<keyword evidence="10" id="KW-1185">Reference proteome</keyword>
<dbReference type="InterPro" id="IPR045621">
    <property type="entry name" value="BPD_transp_1_N"/>
</dbReference>
<gene>
    <name evidence="9" type="ORF">EDC30_106186</name>
</gene>
<name>A0A4R3HV64_PAULE</name>
<comment type="similarity">
    <text evidence="7">Belongs to the binding-protein-dependent transport system permease family.</text>
</comment>
<dbReference type="InterPro" id="IPR035906">
    <property type="entry name" value="MetI-like_sf"/>
</dbReference>
<organism evidence="9 10">
    <name type="scientific">Paucimonas lemoignei</name>
    <name type="common">Pseudomonas lemoignei</name>
    <dbReference type="NCBI Taxonomy" id="29443"/>
    <lineage>
        <taxon>Bacteria</taxon>
        <taxon>Pseudomonadati</taxon>
        <taxon>Pseudomonadota</taxon>
        <taxon>Betaproteobacteria</taxon>
        <taxon>Burkholderiales</taxon>
        <taxon>Burkholderiaceae</taxon>
        <taxon>Paucimonas</taxon>
    </lineage>
</organism>
<evidence type="ECO:0000256" key="7">
    <source>
        <dbReference type="RuleBase" id="RU363032"/>
    </source>
</evidence>
<keyword evidence="5 7" id="KW-1133">Transmembrane helix</keyword>
<proteinExistence type="inferred from homology"/>
<evidence type="ECO:0000256" key="5">
    <source>
        <dbReference type="ARBA" id="ARBA00022989"/>
    </source>
</evidence>
<dbReference type="GO" id="GO:0005886">
    <property type="term" value="C:plasma membrane"/>
    <property type="evidence" value="ECO:0007669"/>
    <property type="project" value="UniProtKB-SubCell"/>
</dbReference>
<keyword evidence="6 7" id="KW-0472">Membrane</keyword>
<dbReference type="SUPFAM" id="SSF161098">
    <property type="entry name" value="MetI-like"/>
    <property type="match status" value="1"/>
</dbReference>
<protein>
    <submittedName>
        <fullName evidence="9">Peptide/nickel transport system permease protein</fullName>
    </submittedName>
</protein>
<comment type="caution">
    <text evidence="9">The sequence shown here is derived from an EMBL/GenBank/DDBJ whole genome shotgun (WGS) entry which is preliminary data.</text>
</comment>
<dbReference type="Pfam" id="PF00528">
    <property type="entry name" value="BPD_transp_1"/>
    <property type="match status" value="1"/>
</dbReference>
<feature type="transmembrane region" description="Helical" evidence="7">
    <location>
        <begin position="100"/>
        <end position="121"/>
    </location>
</feature>
<keyword evidence="3" id="KW-1003">Cell membrane</keyword>
<feature type="transmembrane region" description="Helical" evidence="7">
    <location>
        <begin position="188"/>
        <end position="207"/>
    </location>
</feature>
<evidence type="ECO:0000259" key="8">
    <source>
        <dbReference type="PROSITE" id="PS50928"/>
    </source>
</evidence>
<evidence type="ECO:0000256" key="3">
    <source>
        <dbReference type="ARBA" id="ARBA00022475"/>
    </source>
</evidence>
<evidence type="ECO:0000313" key="10">
    <source>
        <dbReference type="Proteomes" id="UP000295382"/>
    </source>
</evidence>
<evidence type="ECO:0000256" key="1">
    <source>
        <dbReference type="ARBA" id="ARBA00004651"/>
    </source>
</evidence>
<reference evidence="9 10" key="1">
    <citation type="submission" date="2019-03" db="EMBL/GenBank/DDBJ databases">
        <title>Genomic Encyclopedia of Type Strains, Phase IV (KMG-IV): sequencing the most valuable type-strain genomes for metagenomic binning, comparative biology and taxonomic classification.</title>
        <authorList>
            <person name="Goeker M."/>
        </authorList>
    </citation>
    <scope>NUCLEOTIDE SEQUENCE [LARGE SCALE GENOMIC DNA]</scope>
    <source>
        <strain evidence="9 10">DSM 7445</strain>
    </source>
</reference>
<feature type="transmembrane region" description="Helical" evidence="7">
    <location>
        <begin position="289"/>
        <end position="311"/>
    </location>
</feature>
<evidence type="ECO:0000256" key="4">
    <source>
        <dbReference type="ARBA" id="ARBA00022692"/>
    </source>
</evidence>
<dbReference type="PROSITE" id="PS50928">
    <property type="entry name" value="ABC_TM1"/>
    <property type="match status" value="1"/>
</dbReference>
<dbReference type="PANTHER" id="PTHR43163:SF2">
    <property type="entry name" value="ABC TRANSPORTER PERMEASE PROTEIN"/>
    <property type="match status" value="1"/>
</dbReference>
<sequence length="326" mass="34919">MIAFVLRRLMQSLIVLLAMSLLVFAGVHAIGNPVDVLISPDASQAERAQIIAAFGLDQPLWHQYILFLKNAAQGDMGTSYVYSTPAFGLILERLPATMELAVAAILIAIVFGIPLGLWAGLKLDSVIGKAIMAASILGISLPTFWVGLMLIMFFAVQLGWLPAGGRGPTTLIFGVPVSFLSLEGLRHLMLPALNLALANVALITRLARAGTLDAMQQEYVKFARAKGLSSARIVGVHVLKNILIPIVTVLALQFGAIIAFSIVTETVFAWPGMGKLIIDSIRVLDRPVIVAYMILVATLFVLINLAADLVYSLLDPRVRLAGGTAQ</sequence>
<accession>A0A4R3HV64</accession>
<dbReference type="EMBL" id="SLZQ01000006">
    <property type="protein sequence ID" value="TCS36644.1"/>
    <property type="molecule type" value="Genomic_DNA"/>
</dbReference>
<dbReference type="CDD" id="cd06261">
    <property type="entry name" value="TM_PBP2"/>
    <property type="match status" value="1"/>
</dbReference>
<dbReference type="OrthoDB" id="9803623at2"/>
<evidence type="ECO:0000256" key="6">
    <source>
        <dbReference type="ARBA" id="ARBA00023136"/>
    </source>
</evidence>
<dbReference type="Gene3D" id="1.10.3720.10">
    <property type="entry name" value="MetI-like"/>
    <property type="match status" value="1"/>
</dbReference>
<keyword evidence="4 7" id="KW-0812">Transmembrane</keyword>
<dbReference type="RefSeq" id="WP_132258983.1">
    <property type="nucleotide sequence ID" value="NZ_SLZQ01000006.1"/>
</dbReference>
<dbReference type="GO" id="GO:0055085">
    <property type="term" value="P:transmembrane transport"/>
    <property type="evidence" value="ECO:0007669"/>
    <property type="project" value="InterPro"/>
</dbReference>
<keyword evidence="2 7" id="KW-0813">Transport</keyword>
<dbReference type="Proteomes" id="UP000295382">
    <property type="component" value="Unassembled WGS sequence"/>
</dbReference>
<feature type="transmembrane region" description="Helical" evidence="7">
    <location>
        <begin position="242"/>
        <end position="269"/>
    </location>
</feature>
<comment type="subcellular location">
    <subcellularLocation>
        <location evidence="1 7">Cell membrane</location>
        <topology evidence="1 7">Multi-pass membrane protein</topology>
    </subcellularLocation>
</comment>
<dbReference type="PANTHER" id="PTHR43163">
    <property type="entry name" value="DIPEPTIDE TRANSPORT SYSTEM PERMEASE PROTEIN DPPB-RELATED"/>
    <property type="match status" value="1"/>
</dbReference>